<reference evidence="2 3" key="1">
    <citation type="submission" date="2016-04" db="EMBL/GenBank/DDBJ databases">
        <title>A degradative enzymes factory behind the ericoid mycorrhizal symbiosis.</title>
        <authorList>
            <consortium name="DOE Joint Genome Institute"/>
            <person name="Martino E."/>
            <person name="Morin E."/>
            <person name="Grelet G."/>
            <person name="Kuo A."/>
            <person name="Kohler A."/>
            <person name="Daghino S."/>
            <person name="Barry K."/>
            <person name="Choi C."/>
            <person name="Cichocki N."/>
            <person name="Clum A."/>
            <person name="Copeland A."/>
            <person name="Hainaut M."/>
            <person name="Haridas S."/>
            <person name="Labutti K."/>
            <person name="Lindquist E."/>
            <person name="Lipzen A."/>
            <person name="Khouja H.-R."/>
            <person name="Murat C."/>
            <person name="Ohm R."/>
            <person name="Olson A."/>
            <person name="Spatafora J."/>
            <person name="Veneault-Fourrey C."/>
            <person name="Henrissat B."/>
            <person name="Grigoriev I."/>
            <person name="Martin F."/>
            <person name="Perotto S."/>
        </authorList>
    </citation>
    <scope>NUCLEOTIDE SEQUENCE [LARGE SCALE GENOMIC DNA]</scope>
    <source>
        <strain evidence="2 3">E</strain>
    </source>
</reference>
<dbReference type="EMBL" id="KZ613828">
    <property type="protein sequence ID" value="PMD58175.1"/>
    <property type="molecule type" value="Genomic_DNA"/>
</dbReference>
<dbReference type="OrthoDB" id="3477286at2759"/>
<dbReference type="Proteomes" id="UP000235371">
    <property type="component" value="Unassembled WGS sequence"/>
</dbReference>
<dbReference type="STRING" id="1095630.A0A2J6T587"/>
<name>A0A2J6T587_9HELO</name>
<dbReference type="InterPro" id="IPR010730">
    <property type="entry name" value="HET"/>
</dbReference>
<dbReference type="PANTHER" id="PTHR24148">
    <property type="entry name" value="ANKYRIN REPEAT DOMAIN-CONTAINING PROTEIN 39 HOMOLOG-RELATED"/>
    <property type="match status" value="1"/>
</dbReference>
<dbReference type="InParanoid" id="A0A2J6T587"/>
<sequence length="135" mass="15413">MTESEVSRSRGWAISLVGQRNFCIWLGEASSDSDQTMEFVEQVSQLGNPDQLVKDTGSVEKWKPLSSLMGRPWFPRRWVVQEVASSREATLYCGTKEARWSDFSDAVMLFGNRFAEIEHIFSRNGSRLAETRSQE</sequence>
<dbReference type="GeneID" id="36580902"/>
<dbReference type="RefSeq" id="XP_024735079.1">
    <property type="nucleotide sequence ID" value="XM_024872822.1"/>
</dbReference>
<accession>A0A2J6T587</accession>
<organism evidence="2 3">
    <name type="scientific">Hyaloscypha bicolor E</name>
    <dbReference type="NCBI Taxonomy" id="1095630"/>
    <lineage>
        <taxon>Eukaryota</taxon>
        <taxon>Fungi</taxon>
        <taxon>Dikarya</taxon>
        <taxon>Ascomycota</taxon>
        <taxon>Pezizomycotina</taxon>
        <taxon>Leotiomycetes</taxon>
        <taxon>Helotiales</taxon>
        <taxon>Hyaloscyphaceae</taxon>
        <taxon>Hyaloscypha</taxon>
        <taxon>Hyaloscypha bicolor</taxon>
    </lineage>
</organism>
<protein>
    <recommendedName>
        <fullName evidence="1">Heterokaryon incompatibility domain-containing protein</fullName>
    </recommendedName>
</protein>
<feature type="domain" description="Heterokaryon incompatibility" evidence="1">
    <location>
        <begin position="22"/>
        <end position="82"/>
    </location>
</feature>
<proteinExistence type="predicted"/>
<keyword evidence="3" id="KW-1185">Reference proteome</keyword>
<gene>
    <name evidence="2" type="ORF">K444DRAFT_438887</name>
</gene>
<dbReference type="InterPro" id="IPR052895">
    <property type="entry name" value="HetReg/Transcr_Mod"/>
</dbReference>
<dbReference type="AlphaFoldDB" id="A0A2J6T587"/>
<evidence type="ECO:0000313" key="3">
    <source>
        <dbReference type="Proteomes" id="UP000235371"/>
    </source>
</evidence>
<dbReference type="Pfam" id="PF06985">
    <property type="entry name" value="HET"/>
    <property type="match status" value="1"/>
</dbReference>
<evidence type="ECO:0000259" key="1">
    <source>
        <dbReference type="Pfam" id="PF06985"/>
    </source>
</evidence>
<evidence type="ECO:0000313" key="2">
    <source>
        <dbReference type="EMBL" id="PMD58175.1"/>
    </source>
</evidence>
<dbReference type="PANTHER" id="PTHR24148:SF64">
    <property type="entry name" value="HETEROKARYON INCOMPATIBILITY DOMAIN-CONTAINING PROTEIN"/>
    <property type="match status" value="1"/>
</dbReference>